<evidence type="ECO:0000313" key="1">
    <source>
        <dbReference type="EMBL" id="BAL57061.1"/>
    </source>
</evidence>
<reference evidence="1" key="1">
    <citation type="journal article" date="2005" name="Environ. Microbiol.">
        <title>Genetic and functional properties of uncultivated thermophilic crenarchaeotes from a subsurface gold mine as revealed by analysis of genome fragments.</title>
        <authorList>
            <person name="Nunoura T."/>
            <person name="Hirayama H."/>
            <person name="Takami H."/>
            <person name="Oida H."/>
            <person name="Nishi S."/>
            <person name="Shimamura S."/>
            <person name="Suzuki Y."/>
            <person name="Inagaki F."/>
            <person name="Takai K."/>
            <person name="Nealson K.H."/>
            <person name="Horikoshi K."/>
        </authorList>
    </citation>
    <scope>NUCLEOTIDE SEQUENCE</scope>
</reference>
<sequence>MYWIDAHCSSQTHTESLDRFVSESRVRESEVFDRKLAIDENRFGVIITCWFCVCVDAGSPSIDLIPWYCR</sequence>
<dbReference type="AlphaFoldDB" id="H5SLM5"/>
<dbReference type="EMBL" id="AP011765">
    <property type="protein sequence ID" value="BAL57061.1"/>
    <property type="molecule type" value="Genomic_DNA"/>
</dbReference>
<name>H5SLM5_9DELT</name>
<accession>H5SLM5</accession>
<proteinExistence type="predicted"/>
<reference evidence="1" key="2">
    <citation type="journal article" date="2012" name="PLoS ONE">
        <title>A Deeply Branching Thermophilic Bacterium with an Ancient Acetyl-CoA Pathway Dominates a Subsurface Ecosystem.</title>
        <authorList>
            <person name="Takami H."/>
            <person name="Noguchi H."/>
            <person name="Takaki Y."/>
            <person name="Uchiyama I."/>
            <person name="Toyoda A."/>
            <person name="Nishi S."/>
            <person name="Chee G.-J."/>
            <person name="Arai W."/>
            <person name="Nunoura T."/>
            <person name="Itoh T."/>
            <person name="Hattori M."/>
            <person name="Takai K."/>
        </authorList>
    </citation>
    <scope>NUCLEOTIDE SEQUENCE</scope>
</reference>
<gene>
    <name evidence="1" type="ORF">HGMM_F46H12C10</name>
</gene>
<organism evidence="1">
    <name type="scientific">uncultured delta proteobacterium</name>
    <dbReference type="NCBI Taxonomy" id="34034"/>
    <lineage>
        <taxon>Bacteria</taxon>
        <taxon>Deltaproteobacteria</taxon>
        <taxon>environmental samples</taxon>
    </lineage>
</organism>
<protein>
    <submittedName>
        <fullName evidence="1">Uncharacterized protein</fullName>
    </submittedName>
</protein>